<dbReference type="InterPro" id="IPR010982">
    <property type="entry name" value="Lambda_DNA-bd_dom_sf"/>
</dbReference>
<dbReference type="AlphaFoldDB" id="A0A147KKA2"/>
<dbReference type="InterPro" id="IPR001387">
    <property type="entry name" value="Cro/C1-type_HTH"/>
</dbReference>
<dbReference type="InterPro" id="IPR043917">
    <property type="entry name" value="DUF5753"/>
</dbReference>
<dbReference type="EMBL" id="LGEM01000020">
    <property type="protein sequence ID" value="KUP97750.1"/>
    <property type="molecule type" value="Genomic_DNA"/>
</dbReference>
<evidence type="ECO:0000313" key="2">
    <source>
        <dbReference type="EMBL" id="KUP97750.1"/>
    </source>
</evidence>
<comment type="caution">
    <text evidence="2">The sequence shown here is derived from an EMBL/GenBank/DDBJ whole genome shotgun (WGS) entry which is preliminary data.</text>
</comment>
<feature type="domain" description="HTH cro/C1-type" evidence="1">
    <location>
        <begin position="15"/>
        <end position="71"/>
    </location>
</feature>
<protein>
    <submittedName>
        <fullName evidence="2">DNA-binding protein</fullName>
    </submittedName>
</protein>
<organism evidence="2 3">
    <name type="scientific">Thermobifida cellulosilytica TB100</name>
    <dbReference type="NCBI Taxonomy" id="665004"/>
    <lineage>
        <taxon>Bacteria</taxon>
        <taxon>Bacillati</taxon>
        <taxon>Actinomycetota</taxon>
        <taxon>Actinomycetes</taxon>
        <taxon>Streptosporangiales</taxon>
        <taxon>Nocardiopsidaceae</taxon>
        <taxon>Thermobifida</taxon>
    </lineage>
</organism>
<dbReference type="Proteomes" id="UP000074382">
    <property type="component" value="Unassembled WGS sequence"/>
</dbReference>
<sequence>MQKDGSRWIRIGRQIREHRQHAGLSQEELAKLVALSPTMLSAMERGVRGIKRDHVERIDAALGTPGTLTELWDRSRRTGLPTWYEKVADIERAASEIWVYHPLLVPGLLQTQEYAEHIFRVGRPRDTPAEIEDLVCGRMSRKAIFDRERPPRLVVVLDEGVLRRPTGGREIMRRQLDHLLAESAKPHVSLQVVPYDSDHHPGLSNGFTLFTVPRKSPVLYVETRRFGKPTEDPEAVEDYAQLFSDLRGAALPLGASRQLIERLRGEF</sequence>
<name>A0A147KKA2_THECS</name>
<dbReference type="PROSITE" id="PS50943">
    <property type="entry name" value="HTH_CROC1"/>
    <property type="match status" value="1"/>
</dbReference>
<dbReference type="SMART" id="SM00530">
    <property type="entry name" value="HTH_XRE"/>
    <property type="match status" value="1"/>
</dbReference>
<proteinExistence type="predicted"/>
<dbReference type="Pfam" id="PF19054">
    <property type="entry name" value="DUF5753"/>
    <property type="match status" value="1"/>
</dbReference>
<dbReference type="CDD" id="cd00093">
    <property type="entry name" value="HTH_XRE"/>
    <property type="match status" value="1"/>
</dbReference>
<evidence type="ECO:0000313" key="3">
    <source>
        <dbReference type="Proteomes" id="UP000074382"/>
    </source>
</evidence>
<reference evidence="3" key="1">
    <citation type="journal article" date="2017" name="Acta Aliment.">
        <title>Plant polysaccharide degrading enzyme system of Thermpbifida cellulosilytica TB100 revealed by de novo genome project data.</title>
        <authorList>
            <person name="Toth A."/>
            <person name="Baka E."/>
            <person name="Luzics S."/>
            <person name="Bata-Vidacs I."/>
            <person name="Nagy I."/>
            <person name="Balint B."/>
            <person name="Herceg R."/>
            <person name="Olasz F."/>
            <person name="Wilk T."/>
            <person name="Nagy T."/>
            <person name="Kriszt B."/>
            <person name="Nagy I."/>
            <person name="Kukolya J."/>
        </authorList>
    </citation>
    <scope>NUCLEOTIDE SEQUENCE [LARGE SCALE GENOMIC DNA]</scope>
    <source>
        <strain evidence="3">TB100</strain>
    </source>
</reference>
<dbReference type="PATRIC" id="fig|665004.4.peg.1687"/>
<dbReference type="SUPFAM" id="SSF47413">
    <property type="entry name" value="lambda repressor-like DNA-binding domains"/>
    <property type="match status" value="1"/>
</dbReference>
<dbReference type="OrthoDB" id="3422637at2"/>
<gene>
    <name evidence="2" type="ORF">AC529_04605</name>
</gene>
<dbReference type="Pfam" id="PF13560">
    <property type="entry name" value="HTH_31"/>
    <property type="match status" value="1"/>
</dbReference>
<dbReference type="STRING" id="665004.AC529_04605"/>
<evidence type="ECO:0000259" key="1">
    <source>
        <dbReference type="PROSITE" id="PS50943"/>
    </source>
</evidence>
<keyword evidence="2" id="KW-0238">DNA-binding</keyword>
<keyword evidence="3" id="KW-1185">Reference proteome</keyword>
<accession>A0A147KKA2</accession>
<dbReference type="GO" id="GO:0003677">
    <property type="term" value="F:DNA binding"/>
    <property type="evidence" value="ECO:0007669"/>
    <property type="project" value="UniProtKB-KW"/>
</dbReference>
<dbReference type="Gene3D" id="1.10.260.40">
    <property type="entry name" value="lambda repressor-like DNA-binding domains"/>
    <property type="match status" value="1"/>
</dbReference>